<dbReference type="PANTHER" id="PTHR39600:SF1">
    <property type="entry name" value="PEPTIDASE INHIBITOR I78 FAMILY PROTEIN"/>
    <property type="match status" value="1"/>
</dbReference>
<dbReference type="EMBL" id="CADILD010000002">
    <property type="protein sequence ID" value="CAB3875006.1"/>
    <property type="molecule type" value="Genomic_DNA"/>
</dbReference>
<dbReference type="Proteomes" id="UP000494105">
    <property type="component" value="Unassembled WGS sequence"/>
</dbReference>
<name>A0A6S7D1Y5_9BURK</name>
<dbReference type="PANTHER" id="PTHR39600">
    <property type="entry name" value="PEPTIDASE INHIBITOR I78 FAMILY PROTEIN"/>
    <property type="match status" value="1"/>
</dbReference>
<gene>
    <name evidence="3" type="ORF">LMG1861_02969</name>
</gene>
<organism evidence="3 4">
    <name type="scientific">Achromobacter piechaudii</name>
    <dbReference type="NCBI Taxonomy" id="72556"/>
    <lineage>
        <taxon>Bacteria</taxon>
        <taxon>Pseudomonadati</taxon>
        <taxon>Pseudomonadota</taxon>
        <taxon>Betaproteobacteria</taxon>
        <taxon>Burkholderiales</taxon>
        <taxon>Alcaligenaceae</taxon>
        <taxon>Achromobacter</taxon>
    </lineage>
</organism>
<evidence type="ECO:0000313" key="3">
    <source>
        <dbReference type="EMBL" id="CAB3875006.1"/>
    </source>
</evidence>
<reference evidence="3 4" key="1">
    <citation type="submission" date="2020-04" db="EMBL/GenBank/DDBJ databases">
        <authorList>
            <person name="De Canck E."/>
        </authorList>
    </citation>
    <scope>NUCLEOTIDE SEQUENCE [LARGE SCALE GENOMIC DNA]</scope>
    <source>
        <strain evidence="3 4">LMG 1861</strain>
    </source>
</reference>
<sequence>MIRKLIPFLLIASLTACANTGTSSSGASAASSSSSASSSSGASSTSGGSSVGGSSYGGSTSGSAMPGYGSKTCDAAALQSQIGQKATTSTVEELRTRSGSTTARVLRPGQLVTMEYNATRLNLIVDDKDVMTAIRCG</sequence>
<evidence type="ECO:0008006" key="5">
    <source>
        <dbReference type="Google" id="ProtNLM"/>
    </source>
</evidence>
<feature type="chain" id="PRO_5028966824" description="Peptidase inhibitor I78 family protein" evidence="2">
    <location>
        <begin position="19"/>
        <end position="137"/>
    </location>
</feature>
<evidence type="ECO:0000256" key="1">
    <source>
        <dbReference type="SAM" id="MobiDB-lite"/>
    </source>
</evidence>
<feature type="compositionally biased region" description="Low complexity" evidence="1">
    <location>
        <begin position="27"/>
        <end position="48"/>
    </location>
</feature>
<feature type="signal peptide" evidence="2">
    <location>
        <begin position="1"/>
        <end position="18"/>
    </location>
</feature>
<keyword evidence="2" id="KW-0732">Signal</keyword>
<evidence type="ECO:0000256" key="2">
    <source>
        <dbReference type="SAM" id="SignalP"/>
    </source>
</evidence>
<dbReference type="Gene3D" id="3.30.10.10">
    <property type="entry name" value="Trypsin Inhibitor V, subunit A"/>
    <property type="match status" value="1"/>
</dbReference>
<accession>A0A6S7D1Y5</accession>
<dbReference type="RefSeq" id="WP_050730340.1">
    <property type="nucleotide sequence ID" value="NZ_CADILD010000002.1"/>
</dbReference>
<dbReference type="AlphaFoldDB" id="A0A6S7D1Y5"/>
<dbReference type="Pfam" id="PF11720">
    <property type="entry name" value="Inhibitor_I78"/>
    <property type="match status" value="1"/>
</dbReference>
<proteinExistence type="predicted"/>
<dbReference type="InterPro" id="IPR021719">
    <property type="entry name" value="Prot_inh_I78"/>
</dbReference>
<protein>
    <recommendedName>
        <fullName evidence="5">Peptidase inhibitor I78 family protein</fullName>
    </recommendedName>
</protein>
<evidence type="ECO:0000313" key="4">
    <source>
        <dbReference type="Proteomes" id="UP000494105"/>
    </source>
</evidence>
<feature type="region of interest" description="Disordered" evidence="1">
    <location>
        <begin position="27"/>
        <end position="65"/>
    </location>
</feature>
<feature type="compositionally biased region" description="Gly residues" evidence="1">
    <location>
        <begin position="49"/>
        <end position="60"/>
    </location>
</feature>
<dbReference type="PROSITE" id="PS51257">
    <property type="entry name" value="PROKAR_LIPOPROTEIN"/>
    <property type="match status" value="1"/>
</dbReference>